<feature type="compositionally biased region" description="Basic and acidic residues" evidence="1">
    <location>
        <begin position="1"/>
        <end position="11"/>
    </location>
</feature>
<evidence type="ECO:0000313" key="4">
    <source>
        <dbReference type="Proteomes" id="UP001166286"/>
    </source>
</evidence>
<dbReference type="PANTHER" id="PTHR24148">
    <property type="entry name" value="ANKYRIN REPEAT DOMAIN-CONTAINING PROTEIN 39 HOMOLOG-RELATED"/>
    <property type="match status" value="1"/>
</dbReference>
<sequence length="367" mass="40007">MDPEDAGHDPKPLLNTVVGDANDDESSGPPKASSTAQPGPELHIKNGPDVFDGIEGQIALDSFTQWLRPWEPPVEGDGAQLEHLGAVDQLVDLEDHYGSLSNTNKLHLEPGAAQVHNREISNGDQQSVAVSSTATNVPGLEPITLQRASTGYIEPEEIFEYDDLPTDGQHFRLLGRGPPDEHGKISSLTLHTFDINDAPPFYAISYVWHDQQLEVPMTCNHKKLMITDSLGSALEKLVPWSCGTYLWADGICINQGNIAERNHQVSLMGSIYGRASKVLAHLGDSGPTEDDSSDWSPSKAPGVGVTANPKAKSRVGNYNGPGEAPEAKTRLVKKGQRTLGIDKCERDCGWQSRVTKAVNSWRQRRWQ</sequence>
<dbReference type="EMBL" id="JAFEKC020000001">
    <property type="protein sequence ID" value="KAK0516942.1"/>
    <property type="molecule type" value="Genomic_DNA"/>
</dbReference>
<evidence type="ECO:0000259" key="2">
    <source>
        <dbReference type="Pfam" id="PF06985"/>
    </source>
</evidence>
<reference evidence="3" key="1">
    <citation type="submission" date="2023-03" db="EMBL/GenBank/DDBJ databases">
        <title>Complete genome of Cladonia borealis.</title>
        <authorList>
            <person name="Park H."/>
        </authorList>
    </citation>
    <scope>NUCLEOTIDE SEQUENCE</scope>
    <source>
        <strain evidence="3">ANT050790</strain>
    </source>
</reference>
<dbReference type="Proteomes" id="UP001166286">
    <property type="component" value="Unassembled WGS sequence"/>
</dbReference>
<feature type="region of interest" description="Disordered" evidence="1">
    <location>
        <begin position="282"/>
        <end position="328"/>
    </location>
</feature>
<dbReference type="PANTHER" id="PTHR24148:SF64">
    <property type="entry name" value="HETEROKARYON INCOMPATIBILITY DOMAIN-CONTAINING PROTEIN"/>
    <property type="match status" value="1"/>
</dbReference>
<accession>A0AA39V5I5</accession>
<evidence type="ECO:0000313" key="3">
    <source>
        <dbReference type="EMBL" id="KAK0516942.1"/>
    </source>
</evidence>
<organism evidence="3 4">
    <name type="scientific">Cladonia borealis</name>
    <dbReference type="NCBI Taxonomy" id="184061"/>
    <lineage>
        <taxon>Eukaryota</taxon>
        <taxon>Fungi</taxon>
        <taxon>Dikarya</taxon>
        <taxon>Ascomycota</taxon>
        <taxon>Pezizomycotina</taxon>
        <taxon>Lecanoromycetes</taxon>
        <taxon>OSLEUM clade</taxon>
        <taxon>Lecanoromycetidae</taxon>
        <taxon>Lecanorales</taxon>
        <taxon>Lecanorineae</taxon>
        <taxon>Cladoniaceae</taxon>
        <taxon>Cladonia</taxon>
    </lineage>
</organism>
<keyword evidence="4" id="KW-1185">Reference proteome</keyword>
<dbReference type="InterPro" id="IPR010730">
    <property type="entry name" value="HET"/>
</dbReference>
<comment type="caution">
    <text evidence="3">The sequence shown here is derived from an EMBL/GenBank/DDBJ whole genome shotgun (WGS) entry which is preliminary data.</text>
</comment>
<protein>
    <recommendedName>
        <fullName evidence="2">Heterokaryon incompatibility domain-containing protein</fullName>
    </recommendedName>
</protein>
<gene>
    <name evidence="3" type="ORF">JMJ35_000097</name>
</gene>
<feature type="domain" description="Heterokaryon incompatibility" evidence="2">
    <location>
        <begin position="202"/>
        <end position="366"/>
    </location>
</feature>
<dbReference type="Pfam" id="PF06985">
    <property type="entry name" value="HET"/>
    <property type="match status" value="1"/>
</dbReference>
<dbReference type="AlphaFoldDB" id="A0AA39V5I5"/>
<dbReference type="InterPro" id="IPR052895">
    <property type="entry name" value="HetReg/Transcr_Mod"/>
</dbReference>
<proteinExistence type="predicted"/>
<feature type="region of interest" description="Disordered" evidence="1">
    <location>
        <begin position="1"/>
        <end position="48"/>
    </location>
</feature>
<name>A0AA39V5I5_9LECA</name>
<evidence type="ECO:0000256" key="1">
    <source>
        <dbReference type="SAM" id="MobiDB-lite"/>
    </source>
</evidence>